<protein>
    <submittedName>
        <fullName evidence="8">N-acetylglucosamine-6-sulfatase-like</fullName>
    </submittedName>
</protein>
<dbReference type="Gene3D" id="3.40.720.10">
    <property type="entry name" value="Alkaline Phosphatase, subunit A"/>
    <property type="match status" value="1"/>
</dbReference>
<comment type="similarity">
    <text evidence="2">Belongs to the sulfatase family.</text>
</comment>
<dbReference type="InterPro" id="IPR000917">
    <property type="entry name" value="Sulfatase_N"/>
</dbReference>
<dbReference type="EMBL" id="OX597820">
    <property type="protein sequence ID" value="CAI9726242.1"/>
    <property type="molecule type" value="Genomic_DNA"/>
</dbReference>
<dbReference type="PANTHER" id="PTHR43108:SF8">
    <property type="entry name" value="SD21168P"/>
    <property type="match status" value="1"/>
</dbReference>
<evidence type="ECO:0000259" key="7">
    <source>
        <dbReference type="Pfam" id="PF00884"/>
    </source>
</evidence>
<reference evidence="8" key="1">
    <citation type="submission" date="2023-08" db="EMBL/GenBank/DDBJ databases">
        <authorList>
            <person name="Alioto T."/>
            <person name="Alioto T."/>
            <person name="Gomez Garrido J."/>
        </authorList>
    </citation>
    <scope>NUCLEOTIDE SEQUENCE</scope>
</reference>
<dbReference type="PROSITE" id="PS00523">
    <property type="entry name" value="SULFATASE_1"/>
    <property type="match status" value="1"/>
</dbReference>
<name>A0AA36B408_OCTVU</name>
<dbReference type="SUPFAM" id="SSF53649">
    <property type="entry name" value="Alkaline phosphatase-like"/>
    <property type="match status" value="1"/>
</dbReference>
<evidence type="ECO:0000256" key="6">
    <source>
        <dbReference type="PIRSR" id="PIRSR036666-50"/>
    </source>
</evidence>
<evidence type="ECO:0000256" key="2">
    <source>
        <dbReference type="ARBA" id="ARBA00008779"/>
    </source>
</evidence>
<dbReference type="InterPro" id="IPR024607">
    <property type="entry name" value="Sulfatase_CS"/>
</dbReference>
<evidence type="ECO:0000256" key="1">
    <source>
        <dbReference type="ARBA" id="ARBA00001913"/>
    </source>
</evidence>
<gene>
    <name evidence="8" type="ORF">OCTVUL_1B017188</name>
</gene>
<dbReference type="PIRSF" id="PIRSF036666">
    <property type="entry name" value="G6S"/>
    <property type="match status" value="1"/>
</dbReference>
<keyword evidence="4" id="KW-0378">Hydrolase</keyword>
<keyword evidence="9" id="KW-1185">Reference proteome</keyword>
<evidence type="ECO:0000313" key="9">
    <source>
        <dbReference type="Proteomes" id="UP001162480"/>
    </source>
</evidence>
<dbReference type="PANTHER" id="PTHR43108">
    <property type="entry name" value="N-ACETYLGLUCOSAMINE-6-SULFATASE FAMILY MEMBER"/>
    <property type="match status" value="1"/>
</dbReference>
<feature type="domain" description="Sulfatase N-terminal" evidence="7">
    <location>
        <begin position="50"/>
        <end position="385"/>
    </location>
</feature>
<feature type="modified residue" description="3-oxoalanine (Cys)" evidence="6">
    <location>
        <position position="94"/>
    </location>
</feature>
<dbReference type="Proteomes" id="UP001162480">
    <property type="component" value="Chromosome 7"/>
</dbReference>
<keyword evidence="5" id="KW-0325">Glycoprotein</keyword>
<evidence type="ECO:0000256" key="4">
    <source>
        <dbReference type="ARBA" id="ARBA00022801"/>
    </source>
</evidence>
<evidence type="ECO:0000256" key="3">
    <source>
        <dbReference type="ARBA" id="ARBA00022729"/>
    </source>
</evidence>
<dbReference type="GO" id="GO:0008449">
    <property type="term" value="F:N-acetylglucosamine-6-sulfatase activity"/>
    <property type="evidence" value="ECO:0007669"/>
    <property type="project" value="InterPro"/>
</dbReference>
<sequence length="522" mass="59168">MNSNEVVKEQFYSELRNQLRGVSIHDRPPLGNFNARVGCETSICYAIQKPNIIFILTDDQDLMLGGMTPMLKTKKLIGDAGITFNNMFVTSPLCCPSRSSFLTGKYTHNHRVLNNSLSGNCSSALWQKYVEPTAFPVKLNQNGYKTFFAGKYLNQYGKKHAGGVKHIPPGWTSWNGLVGNSKYYNYSMSTDGVLEKHGCNYSIDYLTDIINHRAVKFINEHKGNPFFMMLSTPAAHSPFTPAPQYSKNFSTRKAPRDKSFNKHSTDKHWLIRQAISPMSNSTIELIDNIFRNRWRTLLSVDDLVENIVKQLTATGLLNNTYIFFTSDNGYHLGQFSLPYDKRQLYDFDNRVPFLVRGPGIKANQTRNELVLNIDFAPTFLSLAGIKEPGKFDGKSLQPLLTANKTDPKFRNNFLIEHSGEFHEEVKNCPQYKNQGMSSCDINCVCEDSWNNTYGCIRNIDSKNNFKYCEFNDKEHFIEMYDLEKDAAEITNIAKSADPNIVLHLSQTLATLSLCSGPSCQVD</sequence>
<dbReference type="InterPro" id="IPR017850">
    <property type="entry name" value="Alkaline_phosphatase_core_sf"/>
</dbReference>
<dbReference type="InterPro" id="IPR012251">
    <property type="entry name" value="GlcNAc_6-SO4ase"/>
</dbReference>
<dbReference type="AlphaFoldDB" id="A0AA36B408"/>
<accession>A0AA36B408</accession>
<proteinExistence type="inferred from homology"/>
<keyword evidence="3" id="KW-0732">Signal</keyword>
<dbReference type="GO" id="GO:0030203">
    <property type="term" value="P:glycosaminoglycan metabolic process"/>
    <property type="evidence" value="ECO:0007669"/>
    <property type="project" value="InterPro"/>
</dbReference>
<dbReference type="GO" id="GO:0005539">
    <property type="term" value="F:glycosaminoglycan binding"/>
    <property type="evidence" value="ECO:0007669"/>
    <property type="project" value="TreeGrafter"/>
</dbReference>
<organism evidence="8 9">
    <name type="scientific">Octopus vulgaris</name>
    <name type="common">Common octopus</name>
    <dbReference type="NCBI Taxonomy" id="6645"/>
    <lineage>
        <taxon>Eukaryota</taxon>
        <taxon>Metazoa</taxon>
        <taxon>Spiralia</taxon>
        <taxon>Lophotrochozoa</taxon>
        <taxon>Mollusca</taxon>
        <taxon>Cephalopoda</taxon>
        <taxon>Coleoidea</taxon>
        <taxon>Octopodiformes</taxon>
        <taxon>Octopoda</taxon>
        <taxon>Incirrata</taxon>
        <taxon>Octopodidae</taxon>
        <taxon>Octopus</taxon>
    </lineage>
</organism>
<evidence type="ECO:0000256" key="5">
    <source>
        <dbReference type="ARBA" id="ARBA00023180"/>
    </source>
</evidence>
<dbReference type="PROSITE" id="PS00149">
    <property type="entry name" value="SULFATASE_2"/>
    <property type="match status" value="1"/>
</dbReference>
<dbReference type="Pfam" id="PF00884">
    <property type="entry name" value="Sulfatase"/>
    <property type="match status" value="1"/>
</dbReference>
<comment type="cofactor">
    <cofactor evidence="1">
        <name>Ca(2+)</name>
        <dbReference type="ChEBI" id="CHEBI:29108"/>
    </cofactor>
</comment>
<dbReference type="CDD" id="cd16147">
    <property type="entry name" value="G6S"/>
    <property type="match status" value="1"/>
</dbReference>
<comment type="PTM">
    <text evidence="6">The conversion to 3-oxoalanine (also known as C-formylglycine, FGly), of a serine or cysteine residue in prokaryotes and of a cysteine residue in eukaryotes, is critical for catalytic activity.</text>
</comment>
<evidence type="ECO:0000313" key="8">
    <source>
        <dbReference type="EMBL" id="CAI9726242.1"/>
    </source>
</evidence>